<comment type="caution">
    <text evidence="3">The sequence shown here is derived from an EMBL/GenBank/DDBJ whole genome shotgun (WGS) entry which is preliminary data.</text>
</comment>
<feature type="chain" id="PRO_5027959630" evidence="2">
    <location>
        <begin position="27"/>
        <end position="222"/>
    </location>
</feature>
<dbReference type="InterPro" id="IPR005754">
    <property type="entry name" value="Sortase"/>
</dbReference>
<dbReference type="Gene3D" id="2.40.260.10">
    <property type="entry name" value="Sortase"/>
    <property type="match status" value="1"/>
</dbReference>
<evidence type="ECO:0000313" key="3">
    <source>
        <dbReference type="EMBL" id="HDX32084.1"/>
    </source>
</evidence>
<dbReference type="InterPro" id="IPR023365">
    <property type="entry name" value="Sortase_dom-sf"/>
</dbReference>
<accession>A0A7C1JDP1</accession>
<keyword evidence="2" id="KW-0732">Signal</keyword>
<dbReference type="PROSITE" id="PS51257">
    <property type="entry name" value="PROKAR_LIPOPROTEIN"/>
    <property type="match status" value="1"/>
</dbReference>
<dbReference type="SUPFAM" id="SSF63817">
    <property type="entry name" value="Sortase"/>
    <property type="match status" value="1"/>
</dbReference>
<dbReference type="Pfam" id="PF04203">
    <property type="entry name" value="Sortase"/>
    <property type="match status" value="1"/>
</dbReference>
<feature type="signal peptide" evidence="2">
    <location>
        <begin position="1"/>
        <end position="26"/>
    </location>
</feature>
<keyword evidence="1" id="KW-0378">Hydrolase</keyword>
<reference evidence="3" key="1">
    <citation type="journal article" date="2020" name="mSystems">
        <title>Genome- and Community-Level Interaction Insights into Carbon Utilization and Element Cycling Functions of Hydrothermarchaeota in Hydrothermal Sediment.</title>
        <authorList>
            <person name="Zhou Z."/>
            <person name="Liu Y."/>
            <person name="Xu W."/>
            <person name="Pan J."/>
            <person name="Luo Z.H."/>
            <person name="Li M."/>
        </authorList>
    </citation>
    <scope>NUCLEOTIDE SEQUENCE [LARGE SCALE GENOMIC DNA]</scope>
    <source>
        <strain evidence="3">SpSt-289</strain>
    </source>
</reference>
<protein>
    <submittedName>
        <fullName evidence="3">Sortase</fullName>
    </submittedName>
</protein>
<name>A0A7C1JDP1_9CHLR</name>
<proteinExistence type="predicted"/>
<sequence>MRKFWIIAFWILSIGLLSGCGSSASAAEVTPTVEHQLNFTDMSHIAASERPAVPFKAPVFHQPNARPVLPSRLVIPAIKADMPVVELGWSKKKDASGAIFSEWDVAEYAAGWHKNSALPGQPGNIVLSGHNNIKGAVFRELDQLKRGDEIQLYAGGRIYLYRVDEVLIVPEKYVSEQRRKENARYIQPTPDDRLTLVSCWPRNDNTHRIIVIARPANLASAQ</sequence>
<evidence type="ECO:0000256" key="1">
    <source>
        <dbReference type="ARBA" id="ARBA00022801"/>
    </source>
</evidence>
<dbReference type="EMBL" id="DSMG01000116">
    <property type="protein sequence ID" value="HDX32084.1"/>
    <property type="molecule type" value="Genomic_DNA"/>
</dbReference>
<dbReference type="AlphaFoldDB" id="A0A7C1JDP1"/>
<dbReference type="GO" id="GO:0016787">
    <property type="term" value="F:hydrolase activity"/>
    <property type="evidence" value="ECO:0007669"/>
    <property type="project" value="UniProtKB-KW"/>
</dbReference>
<gene>
    <name evidence="3" type="ORF">ENQ20_11435</name>
</gene>
<organism evidence="3">
    <name type="scientific">Caldilinea aerophila</name>
    <dbReference type="NCBI Taxonomy" id="133453"/>
    <lineage>
        <taxon>Bacteria</taxon>
        <taxon>Bacillati</taxon>
        <taxon>Chloroflexota</taxon>
        <taxon>Caldilineae</taxon>
        <taxon>Caldilineales</taxon>
        <taxon>Caldilineaceae</taxon>
        <taxon>Caldilinea</taxon>
    </lineage>
</organism>
<evidence type="ECO:0000256" key="2">
    <source>
        <dbReference type="SAM" id="SignalP"/>
    </source>
</evidence>
<dbReference type="NCBIfam" id="TIGR01076">
    <property type="entry name" value="sortase_fam"/>
    <property type="match status" value="1"/>
</dbReference>
<dbReference type="CDD" id="cd00004">
    <property type="entry name" value="Sortase"/>
    <property type="match status" value="1"/>
</dbReference>